<dbReference type="Pfam" id="PF07520">
    <property type="entry name" value="SrfB"/>
    <property type="match status" value="1"/>
</dbReference>
<accession>A0A485CXS6</accession>
<dbReference type="Proteomes" id="UP000401081">
    <property type="component" value="Unassembled WGS sequence"/>
</dbReference>
<dbReference type="AlphaFoldDB" id="A0A485CXS6"/>
<dbReference type="InterPro" id="IPR009216">
    <property type="entry name" value="Virulence_factor_SrfB"/>
</dbReference>
<gene>
    <name evidence="1" type="ORF">NCTC12993_07244</name>
</gene>
<reference evidence="1 2" key="1">
    <citation type="submission" date="2019-03" db="EMBL/GenBank/DDBJ databases">
        <authorList>
            <consortium name="Pathogen Informatics"/>
        </authorList>
    </citation>
    <scope>NUCLEOTIDE SEQUENCE [LARGE SCALE GENOMIC DNA]</scope>
    <source>
        <strain evidence="1 2">NCTC12993</strain>
    </source>
</reference>
<protein>
    <submittedName>
        <fullName evidence="1">Uncharacterized protein conserved in bacteria, putative virulence factor</fullName>
    </submittedName>
</protein>
<evidence type="ECO:0000313" key="2">
    <source>
        <dbReference type="Proteomes" id="UP000401081"/>
    </source>
</evidence>
<dbReference type="EMBL" id="CAADJD010000031">
    <property type="protein sequence ID" value="VFS89343.1"/>
    <property type="molecule type" value="Genomic_DNA"/>
</dbReference>
<organism evidence="1 2">
    <name type="scientific">Kluyvera cryocrescens</name>
    <name type="common">Kluyvera citrophila</name>
    <dbReference type="NCBI Taxonomy" id="580"/>
    <lineage>
        <taxon>Bacteria</taxon>
        <taxon>Pseudomonadati</taxon>
        <taxon>Pseudomonadota</taxon>
        <taxon>Gammaproteobacteria</taxon>
        <taxon>Enterobacterales</taxon>
        <taxon>Enterobacteriaceae</taxon>
        <taxon>Kluyvera</taxon>
    </lineage>
</organism>
<sequence>MTFMLAEVLTQAISQINSPEQRIRQGHAGIPRQLRHIILTVPPGMPMAERCVLDERMRQAVGLVWKSLRWHNGENDPYEDEQEDHTQGSIKIPLPKIRVEWDEGLFARSWSTLYTEINQNFAGHPEEFFNAIGRADRDNRESITIASIDIGGGTTDLVITDYRLDRNGLAGGGANVHIIPHQRFRDSFKIAGDDILLDVDSVIYPGLL</sequence>
<name>A0A485CXS6_KLUCR</name>
<proteinExistence type="predicted"/>
<evidence type="ECO:0000313" key="1">
    <source>
        <dbReference type="EMBL" id="VFS89343.1"/>
    </source>
</evidence>
<keyword evidence="2" id="KW-1185">Reference proteome</keyword>